<feature type="binding site" evidence="3">
    <location>
        <position position="174"/>
    </location>
    <ligand>
        <name>L-histidine</name>
        <dbReference type="ChEBI" id="CHEBI:57595"/>
    </ligand>
</feature>
<evidence type="ECO:0000313" key="7">
    <source>
        <dbReference type="Proteomes" id="UP001500888"/>
    </source>
</evidence>
<protein>
    <recommendedName>
        <fullName evidence="3">Histidine N-alpha-methyltransferase</fullName>
        <ecNumber evidence="3">2.1.1.44</ecNumber>
    </recommendedName>
    <alternativeName>
        <fullName evidence="3">Histidine trimethyltransferase</fullName>
    </alternativeName>
</protein>
<dbReference type="PIRSF" id="PIRSF018005">
    <property type="entry name" value="UCP018005"/>
    <property type="match status" value="1"/>
</dbReference>
<organism evidence="6 7">
    <name type="scientific">Sphaerisporangium flaviroseum</name>
    <dbReference type="NCBI Taxonomy" id="509199"/>
    <lineage>
        <taxon>Bacteria</taxon>
        <taxon>Bacillati</taxon>
        <taxon>Actinomycetota</taxon>
        <taxon>Actinomycetes</taxon>
        <taxon>Streptosporangiales</taxon>
        <taxon>Streptosporangiaceae</taxon>
        <taxon>Sphaerisporangium</taxon>
    </lineage>
</organism>
<evidence type="ECO:0000259" key="5">
    <source>
        <dbReference type="Pfam" id="PF10017"/>
    </source>
</evidence>
<feature type="binding site" evidence="3">
    <location>
        <position position="100"/>
    </location>
    <ligand>
        <name>S-adenosyl-L-methionine</name>
        <dbReference type="ChEBI" id="CHEBI:59789"/>
    </ligand>
</feature>
<evidence type="ECO:0000256" key="3">
    <source>
        <dbReference type="HAMAP-Rule" id="MF_02037"/>
    </source>
</evidence>
<comment type="caution">
    <text evidence="6">The sequence shown here is derived from an EMBL/GenBank/DDBJ whole genome shotgun (WGS) entry which is preliminary data.</text>
</comment>
<reference evidence="7" key="1">
    <citation type="journal article" date="2019" name="Int. J. Syst. Evol. Microbiol.">
        <title>The Global Catalogue of Microorganisms (GCM) 10K type strain sequencing project: providing services to taxonomists for standard genome sequencing and annotation.</title>
        <authorList>
            <consortium name="The Broad Institute Genomics Platform"/>
            <consortium name="The Broad Institute Genome Sequencing Center for Infectious Disease"/>
            <person name="Wu L."/>
            <person name="Ma J."/>
        </authorList>
    </citation>
    <scope>NUCLEOTIDE SEQUENCE [LARGE SCALE GENOMIC DNA]</scope>
    <source>
        <strain evidence="7">JCM 16908</strain>
    </source>
</reference>
<feature type="domain" description="Histidine-specific methyltransferase SAM-dependent" evidence="5">
    <location>
        <begin position="28"/>
        <end position="327"/>
    </location>
</feature>
<feature type="binding site" evidence="3">
    <location>
        <position position="94"/>
    </location>
    <ligand>
        <name>S-adenosyl-L-methionine</name>
        <dbReference type="ChEBI" id="CHEBI:59789"/>
    </ligand>
</feature>
<comment type="function">
    <text evidence="3">Catalyzes the SAM-dependent triple methylation of the alpha-amino group of histidine to form hercynine, a step in the biosynthesis pathway of ergothioneine.</text>
</comment>
<evidence type="ECO:0000256" key="2">
    <source>
        <dbReference type="ARBA" id="ARBA00022679"/>
    </source>
</evidence>
<dbReference type="RefSeq" id="WP_425567055.1">
    <property type="nucleotide sequence ID" value="NZ_BAAAZR010000063.1"/>
</dbReference>
<evidence type="ECO:0000256" key="4">
    <source>
        <dbReference type="SAM" id="MobiDB-lite"/>
    </source>
</evidence>
<dbReference type="InterPro" id="IPR019257">
    <property type="entry name" value="MeTrfase_dom"/>
</dbReference>
<comment type="pathway">
    <text evidence="3">Amino-acid biosynthesis; ergothioneine biosynthesis.</text>
</comment>
<sequence length="364" mass="40032">MSVTQIPLPFLYTVNHLGPDYLRRALAGDVRTGLTSTPKWLPPKWFYDAAGSELFTEITRLPEYYPTRRELAILREHAAEIAELSGSETLVELGSGTSEKTVLLLDALAAAGTLKTYSPVDVDATTLDAAAHRIALAYPGLAIWAVCADFERHLSRLPRVGKRLVAFLGGTVGNLDHDARASFLEELRATLSPGDGLLLGADLVKDTGRLVAAYDDSAGVTAAFNRNVLNVMNRELGADFTPQAFDHVALYDGKLHRIEMRLRASRPMRVHFRELGMAVSFKAGEEMRTEISTKFYRYRLEGELIRTGFALSRWYTDPAQDFALVLAFVPEKRRHDGGQAGEPRRPRRGGRGKASGPAAPPEAV</sequence>
<feature type="binding site" evidence="3">
    <location>
        <position position="121"/>
    </location>
    <ligand>
        <name>S-adenosyl-L-methionine</name>
        <dbReference type="ChEBI" id="CHEBI:59789"/>
    </ligand>
</feature>
<keyword evidence="2 3" id="KW-0808">Transferase</keyword>
<feature type="binding site" evidence="3">
    <location>
        <position position="64"/>
    </location>
    <ligand>
        <name>L-histidine</name>
        <dbReference type="ChEBI" id="CHEBI:57595"/>
    </ligand>
</feature>
<dbReference type="EC" id="2.1.1.44" evidence="3"/>
<feature type="binding site" evidence="3">
    <location>
        <begin position="290"/>
        <end position="292"/>
    </location>
    <ligand>
        <name>L-histidine</name>
        <dbReference type="ChEBI" id="CHEBI:57595"/>
    </ligand>
</feature>
<dbReference type="InterPro" id="IPR032888">
    <property type="entry name" value="EgtD_Actinobacteria"/>
</dbReference>
<keyword evidence="1 3" id="KW-0489">Methyltransferase</keyword>
<accession>A0ABP7JL73</accession>
<dbReference type="EMBL" id="BAAAZR010000063">
    <property type="protein sequence ID" value="GAA3846260.1"/>
    <property type="molecule type" value="Genomic_DNA"/>
</dbReference>
<dbReference type="PANTHER" id="PTHR43397">
    <property type="entry name" value="ERGOTHIONEINE BIOSYNTHESIS PROTEIN 1"/>
    <property type="match status" value="1"/>
</dbReference>
<feature type="region of interest" description="Disordered" evidence="4">
    <location>
        <begin position="334"/>
        <end position="364"/>
    </location>
</feature>
<evidence type="ECO:0000256" key="1">
    <source>
        <dbReference type="ARBA" id="ARBA00022603"/>
    </source>
</evidence>
<dbReference type="Gene3D" id="3.40.50.150">
    <property type="entry name" value="Vaccinia Virus protein VP39"/>
    <property type="match status" value="1"/>
</dbReference>
<dbReference type="NCBIfam" id="TIGR03438">
    <property type="entry name" value="egtD_ergothio"/>
    <property type="match status" value="1"/>
</dbReference>
<gene>
    <name evidence="3 6" type="primary">egtD</name>
    <name evidence="6" type="ORF">GCM10022226_82270</name>
</gene>
<dbReference type="InterPro" id="IPR035094">
    <property type="entry name" value="EgtD"/>
</dbReference>
<dbReference type="SUPFAM" id="SSF53335">
    <property type="entry name" value="S-adenosyl-L-methionine-dependent methyltransferases"/>
    <property type="match status" value="1"/>
</dbReference>
<dbReference type="HAMAP" id="MF_02037">
    <property type="entry name" value="EgtD"/>
    <property type="match status" value="1"/>
</dbReference>
<keyword evidence="7" id="KW-1185">Reference proteome</keyword>
<keyword evidence="3" id="KW-0949">S-adenosyl-L-methionine</keyword>
<dbReference type="InterPro" id="IPR017804">
    <property type="entry name" value="MeTrfase_EgtD-like"/>
</dbReference>
<name>A0ABP7JL73_9ACTN</name>
<feature type="binding site" evidence="3">
    <location>
        <position position="214"/>
    </location>
    <ligand>
        <name>L-histidine</name>
        <dbReference type="ChEBI" id="CHEBI:57595"/>
    </ligand>
</feature>
<dbReference type="Pfam" id="PF10017">
    <property type="entry name" value="Methyltransf_33"/>
    <property type="match status" value="1"/>
</dbReference>
<comment type="similarity">
    <text evidence="3">Belongs to the methyltransferase superfamily. EgtD family.</text>
</comment>
<dbReference type="PANTHER" id="PTHR43397:SF1">
    <property type="entry name" value="ERGOTHIONEINE BIOSYNTHESIS PROTEIN 1"/>
    <property type="match status" value="1"/>
</dbReference>
<evidence type="ECO:0000313" key="6">
    <source>
        <dbReference type="EMBL" id="GAA3846260.1"/>
    </source>
</evidence>
<dbReference type="InterPro" id="IPR051128">
    <property type="entry name" value="EgtD_Methyltrsf_superfamily"/>
</dbReference>
<proteinExistence type="inferred from homology"/>
<comment type="subunit">
    <text evidence="3">Monomer.</text>
</comment>
<dbReference type="InterPro" id="IPR029063">
    <property type="entry name" value="SAM-dependent_MTases_sf"/>
</dbReference>
<comment type="catalytic activity">
    <reaction evidence="3">
        <text>L-histidine + 3 S-adenosyl-L-methionine = hercynine + 3 S-adenosyl-L-homocysteine + 3 H(+)</text>
        <dbReference type="Rhea" id="RHEA:38471"/>
        <dbReference type="ChEBI" id="CHEBI:15378"/>
        <dbReference type="ChEBI" id="CHEBI:15781"/>
        <dbReference type="ChEBI" id="CHEBI:57595"/>
        <dbReference type="ChEBI" id="CHEBI:57856"/>
        <dbReference type="ChEBI" id="CHEBI:59789"/>
        <dbReference type="EC" id="2.1.1.44"/>
    </reaction>
</comment>
<feature type="binding site" evidence="3">
    <location>
        <begin position="149"/>
        <end position="150"/>
    </location>
    <ligand>
        <name>S-adenosyl-L-methionine</name>
        <dbReference type="ChEBI" id="CHEBI:59789"/>
    </ligand>
</feature>
<dbReference type="Proteomes" id="UP001500888">
    <property type="component" value="Unassembled WGS sequence"/>
</dbReference>